<dbReference type="Pfam" id="PF01922">
    <property type="entry name" value="SRP19"/>
    <property type="match status" value="1"/>
</dbReference>
<dbReference type="Gene3D" id="3.30.56.30">
    <property type="entry name" value="Signal recognition particle, SRP19-like subunit"/>
    <property type="match status" value="1"/>
</dbReference>
<comment type="function">
    <text evidence="9">Component of the signal recognition particle (SRP) complex, a ribonucleoprotein complex that mediates the cotranslational targeting of secretory and membrane proteins to the endoplasmic reticulum (ER). Binds directly to 7SL RNA. Mediates binding of SRP54 to the SRP complex.</text>
</comment>
<dbReference type="PANTHER" id="PTHR17453">
    <property type="entry name" value="SIGNAL RECOGNITION PARTICLE 19 KD PROTEIN"/>
    <property type="match status" value="1"/>
</dbReference>
<dbReference type="GO" id="GO:0008312">
    <property type="term" value="F:7S RNA binding"/>
    <property type="evidence" value="ECO:0007669"/>
    <property type="project" value="InterPro"/>
</dbReference>
<dbReference type="FunFam" id="3.30.56.30:FF:000002">
    <property type="entry name" value="Signal recognition particle 19kDa"/>
    <property type="match status" value="1"/>
</dbReference>
<dbReference type="InterPro" id="IPR036521">
    <property type="entry name" value="SRP19-like_sf"/>
</dbReference>
<feature type="compositionally biased region" description="Polar residues" evidence="10">
    <location>
        <begin position="119"/>
        <end position="132"/>
    </location>
</feature>
<reference evidence="11" key="1">
    <citation type="submission" date="2022-01" db="EMBL/GenBank/DDBJ databases">
        <title>Genome Sequence Resource for Two Populations of Ditylenchus destructor, the Migratory Endoparasitic Phytonematode.</title>
        <authorList>
            <person name="Zhang H."/>
            <person name="Lin R."/>
            <person name="Xie B."/>
        </authorList>
    </citation>
    <scope>NUCLEOTIDE SEQUENCE</scope>
    <source>
        <strain evidence="11">BazhouSP</strain>
    </source>
</reference>
<accession>A0AAD4NEN0</accession>
<organism evidence="11 12">
    <name type="scientific">Ditylenchus destructor</name>
    <dbReference type="NCBI Taxonomy" id="166010"/>
    <lineage>
        <taxon>Eukaryota</taxon>
        <taxon>Metazoa</taxon>
        <taxon>Ecdysozoa</taxon>
        <taxon>Nematoda</taxon>
        <taxon>Chromadorea</taxon>
        <taxon>Rhabditida</taxon>
        <taxon>Tylenchina</taxon>
        <taxon>Tylenchomorpha</taxon>
        <taxon>Sphaerularioidea</taxon>
        <taxon>Anguinidae</taxon>
        <taxon>Anguininae</taxon>
        <taxon>Ditylenchus</taxon>
    </lineage>
</organism>
<dbReference type="GO" id="GO:0005730">
    <property type="term" value="C:nucleolus"/>
    <property type="evidence" value="ECO:0007669"/>
    <property type="project" value="UniProtKB-SubCell"/>
</dbReference>
<keyword evidence="4" id="KW-0963">Cytoplasm</keyword>
<evidence type="ECO:0000256" key="7">
    <source>
        <dbReference type="ARBA" id="ARBA00023242"/>
    </source>
</evidence>
<comment type="caution">
    <text evidence="11">The sequence shown here is derived from an EMBL/GenBank/DDBJ whole genome shotgun (WGS) entry which is preliminary data.</text>
</comment>
<evidence type="ECO:0000313" key="12">
    <source>
        <dbReference type="Proteomes" id="UP001201812"/>
    </source>
</evidence>
<keyword evidence="7" id="KW-0539">Nucleus</keyword>
<keyword evidence="5" id="KW-0694">RNA-binding</keyword>
<evidence type="ECO:0000256" key="5">
    <source>
        <dbReference type="ARBA" id="ARBA00022884"/>
    </source>
</evidence>
<dbReference type="GO" id="GO:0006617">
    <property type="term" value="P:SRP-dependent cotranslational protein targeting to membrane, signal sequence recognition"/>
    <property type="evidence" value="ECO:0007669"/>
    <property type="project" value="TreeGrafter"/>
</dbReference>
<dbReference type="SUPFAM" id="SSF69695">
    <property type="entry name" value="SRP19"/>
    <property type="match status" value="1"/>
</dbReference>
<comment type="similarity">
    <text evidence="3">Belongs to the SRP19 family.</text>
</comment>
<evidence type="ECO:0000256" key="9">
    <source>
        <dbReference type="ARBA" id="ARBA00045518"/>
    </source>
</evidence>
<evidence type="ECO:0000256" key="4">
    <source>
        <dbReference type="ARBA" id="ARBA00022490"/>
    </source>
</evidence>
<dbReference type="Proteomes" id="UP001201812">
    <property type="component" value="Unassembled WGS sequence"/>
</dbReference>
<evidence type="ECO:0000256" key="3">
    <source>
        <dbReference type="ARBA" id="ARBA00008910"/>
    </source>
</evidence>
<sequence>MDIKAKPYSDESRWVAIYPLYINSKRTVAGGRRIAKEKCVEDPTCQEIADIFTHAGLKCNYEKRKMHPRDPTRELNAQGRIRVQLKNDDGSLCNENFPTRDSLMFYACEMIPKLKSRQAGGNQAPSQSTNAGGKQKKKK</sequence>
<name>A0AAD4NEN0_9BILA</name>
<dbReference type="EMBL" id="JAKKPZ010000004">
    <property type="protein sequence ID" value="KAI1722230.1"/>
    <property type="molecule type" value="Genomic_DNA"/>
</dbReference>
<dbReference type="PANTHER" id="PTHR17453:SF0">
    <property type="entry name" value="SIGNAL RECOGNITION PARTICLE 19 KDA PROTEIN"/>
    <property type="match status" value="1"/>
</dbReference>
<evidence type="ECO:0000256" key="6">
    <source>
        <dbReference type="ARBA" id="ARBA00023135"/>
    </source>
</evidence>
<evidence type="ECO:0000256" key="10">
    <source>
        <dbReference type="SAM" id="MobiDB-lite"/>
    </source>
</evidence>
<evidence type="ECO:0000256" key="1">
    <source>
        <dbReference type="ARBA" id="ARBA00004496"/>
    </source>
</evidence>
<evidence type="ECO:0000256" key="8">
    <source>
        <dbReference type="ARBA" id="ARBA00023274"/>
    </source>
</evidence>
<feature type="region of interest" description="Disordered" evidence="10">
    <location>
        <begin position="116"/>
        <end position="139"/>
    </location>
</feature>
<keyword evidence="12" id="KW-1185">Reference proteome</keyword>
<keyword evidence="8" id="KW-0687">Ribonucleoprotein</keyword>
<evidence type="ECO:0000256" key="2">
    <source>
        <dbReference type="ARBA" id="ARBA00004604"/>
    </source>
</evidence>
<dbReference type="AlphaFoldDB" id="A0AAD4NEN0"/>
<protein>
    <submittedName>
        <fullName evidence="11">SRP19 protein domain-containing protein</fullName>
    </submittedName>
</protein>
<gene>
    <name evidence="11" type="ORF">DdX_04539</name>
</gene>
<dbReference type="GO" id="GO:0005786">
    <property type="term" value="C:signal recognition particle, endoplasmic reticulum targeting"/>
    <property type="evidence" value="ECO:0007669"/>
    <property type="project" value="UniProtKB-KW"/>
</dbReference>
<dbReference type="InterPro" id="IPR002778">
    <property type="entry name" value="Signal_recog_particle_SRP19"/>
</dbReference>
<proteinExistence type="inferred from homology"/>
<evidence type="ECO:0000313" key="11">
    <source>
        <dbReference type="EMBL" id="KAI1722230.1"/>
    </source>
</evidence>
<comment type="subcellular location">
    <subcellularLocation>
        <location evidence="1">Cytoplasm</location>
    </subcellularLocation>
    <subcellularLocation>
        <location evidence="2">Nucleus</location>
        <location evidence="2">Nucleolus</location>
    </subcellularLocation>
</comment>
<keyword evidence="6" id="KW-0733">Signal recognition particle</keyword>